<reference evidence="3 4" key="1">
    <citation type="journal article" date="2007" name="Science">
        <title>The Chlamydomonas genome reveals the evolution of key animal and plant functions.</title>
        <authorList>
            <person name="Merchant S.S."/>
            <person name="Prochnik S.E."/>
            <person name="Vallon O."/>
            <person name="Harris E.H."/>
            <person name="Karpowicz S.J."/>
            <person name="Witman G.B."/>
            <person name="Terry A."/>
            <person name="Salamov A."/>
            <person name="Fritz-Laylin L.K."/>
            <person name="Marechal-Drouard L."/>
            <person name="Marshall W.F."/>
            <person name="Qu L.H."/>
            <person name="Nelson D.R."/>
            <person name="Sanderfoot A.A."/>
            <person name="Spalding M.H."/>
            <person name="Kapitonov V.V."/>
            <person name="Ren Q."/>
            <person name="Ferris P."/>
            <person name="Lindquist E."/>
            <person name="Shapiro H."/>
            <person name="Lucas S.M."/>
            <person name="Grimwood J."/>
            <person name="Schmutz J."/>
            <person name="Cardol P."/>
            <person name="Cerutti H."/>
            <person name="Chanfreau G."/>
            <person name="Chen C.L."/>
            <person name="Cognat V."/>
            <person name="Croft M.T."/>
            <person name="Dent R."/>
            <person name="Dutcher S."/>
            <person name="Fernandez E."/>
            <person name="Fukuzawa H."/>
            <person name="Gonzalez-Ballester D."/>
            <person name="Gonzalez-Halphen D."/>
            <person name="Hallmann A."/>
            <person name="Hanikenne M."/>
            <person name="Hippler M."/>
            <person name="Inwood W."/>
            <person name="Jabbari K."/>
            <person name="Kalanon M."/>
            <person name="Kuras R."/>
            <person name="Lefebvre P.A."/>
            <person name="Lemaire S.D."/>
            <person name="Lobanov A.V."/>
            <person name="Lohr M."/>
            <person name="Manuell A."/>
            <person name="Meier I."/>
            <person name="Mets L."/>
            <person name="Mittag M."/>
            <person name="Mittelmeier T."/>
            <person name="Moroney J.V."/>
            <person name="Moseley J."/>
            <person name="Napoli C."/>
            <person name="Nedelcu A.M."/>
            <person name="Niyogi K."/>
            <person name="Novoselov S.V."/>
            <person name="Paulsen I.T."/>
            <person name="Pazour G."/>
            <person name="Purton S."/>
            <person name="Ral J.P."/>
            <person name="Riano-Pachon D.M."/>
            <person name="Riekhof W."/>
            <person name="Rymarquis L."/>
            <person name="Schroda M."/>
            <person name="Stern D."/>
            <person name="Umen J."/>
            <person name="Willows R."/>
            <person name="Wilson N."/>
            <person name="Zimmer S.L."/>
            <person name="Allmer J."/>
            <person name="Balk J."/>
            <person name="Bisova K."/>
            <person name="Chen C.J."/>
            <person name="Elias M."/>
            <person name="Gendler K."/>
            <person name="Hauser C."/>
            <person name="Lamb M.R."/>
            <person name="Ledford H."/>
            <person name="Long J.C."/>
            <person name="Minagawa J."/>
            <person name="Page M.D."/>
            <person name="Pan J."/>
            <person name="Pootakham W."/>
            <person name="Roje S."/>
            <person name="Rose A."/>
            <person name="Stahlberg E."/>
            <person name="Terauchi A.M."/>
            <person name="Yang P."/>
            <person name="Ball S."/>
            <person name="Bowler C."/>
            <person name="Dieckmann C.L."/>
            <person name="Gladyshev V.N."/>
            <person name="Green P."/>
            <person name="Jorgensen R."/>
            <person name="Mayfield S."/>
            <person name="Mueller-Roeber B."/>
            <person name="Rajamani S."/>
            <person name="Sayre R.T."/>
            <person name="Brokstein P."/>
            <person name="Dubchak I."/>
            <person name="Goodstein D."/>
            <person name="Hornick L."/>
            <person name="Huang Y.W."/>
            <person name="Jhaveri J."/>
            <person name="Luo Y."/>
            <person name="Martinez D."/>
            <person name="Ngau W.C."/>
            <person name="Otillar B."/>
            <person name="Poliakov A."/>
            <person name="Porter A."/>
            <person name="Szajkowski L."/>
            <person name="Werner G."/>
            <person name="Zhou K."/>
            <person name="Grigoriev I.V."/>
            <person name="Rokhsar D.S."/>
            <person name="Grossman A.R."/>
        </authorList>
    </citation>
    <scope>NUCLEOTIDE SEQUENCE [LARGE SCALE GENOMIC DNA]</scope>
    <source>
        <strain evidence="4">CC-503</strain>
    </source>
</reference>
<feature type="compositionally biased region" description="Low complexity" evidence="1">
    <location>
        <begin position="488"/>
        <end position="497"/>
    </location>
</feature>
<dbReference type="AlphaFoldDB" id="A0A2K3DGZ7"/>
<evidence type="ECO:0000256" key="1">
    <source>
        <dbReference type="SAM" id="MobiDB-lite"/>
    </source>
</evidence>
<feature type="region of interest" description="Disordered" evidence="1">
    <location>
        <begin position="466"/>
        <end position="497"/>
    </location>
</feature>
<proteinExistence type="predicted"/>
<feature type="compositionally biased region" description="Pro residues" evidence="1">
    <location>
        <begin position="471"/>
        <end position="487"/>
    </location>
</feature>
<feature type="region of interest" description="Disordered" evidence="1">
    <location>
        <begin position="432"/>
        <end position="451"/>
    </location>
</feature>
<dbReference type="SUPFAM" id="SSF82199">
    <property type="entry name" value="SET domain"/>
    <property type="match status" value="1"/>
</dbReference>
<dbReference type="RefSeq" id="XP_042921961.1">
    <property type="nucleotide sequence ID" value="XM_043064960.1"/>
</dbReference>
<dbReference type="PANTHER" id="PTHR13271">
    <property type="entry name" value="UNCHARACTERIZED PUTATIVE METHYLTRANSFERASE"/>
    <property type="match status" value="1"/>
</dbReference>
<name>A0A2K3DGZ7_CHLRE</name>
<gene>
    <name evidence="3" type="ORF">CHLRE_08g367350v5</name>
</gene>
<dbReference type="CDD" id="cd10527">
    <property type="entry name" value="SET_LSMT"/>
    <property type="match status" value="1"/>
</dbReference>
<dbReference type="Gene3D" id="3.90.1410.10">
    <property type="entry name" value="set domain protein methyltransferase, domain 1"/>
    <property type="match status" value="1"/>
</dbReference>
<dbReference type="PANTHER" id="PTHR13271:SF154">
    <property type="entry name" value="GRIP DOMAIN-CONTAINING PROTEIN"/>
    <property type="match status" value="1"/>
</dbReference>
<accession>A0A2K3DGZ7</accession>
<evidence type="ECO:0000259" key="2">
    <source>
        <dbReference type="PROSITE" id="PS50280"/>
    </source>
</evidence>
<dbReference type="EMBL" id="CM008969">
    <property type="protein sequence ID" value="PNW79805.1"/>
    <property type="molecule type" value="Genomic_DNA"/>
</dbReference>
<dbReference type="KEGG" id="cre:CHLRE_08g367350v5"/>
<dbReference type="Gramene" id="PNW79805">
    <property type="protein sequence ID" value="PNW79805"/>
    <property type="gene ID" value="CHLRE_08g367350v5"/>
</dbReference>
<protein>
    <recommendedName>
        <fullName evidence="2">SET domain-containing protein</fullName>
    </recommendedName>
</protein>
<dbReference type="GeneID" id="5721687"/>
<dbReference type="PROSITE" id="PS50280">
    <property type="entry name" value="SET"/>
    <property type="match status" value="1"/>
</dbReference>
<sequence length="531" mass="56164">MQAYRRASLPRASIHRRNVACCYQNANARRALPIVASAAAASSASTAATPTAALEGALKQCLLQTRIDSGERGRGLFYEPAPGAEPAVADPIKDEEAMMSQQRAMPPALPPLLRVPLMWGLPLVCAPGQEGVELQEELLDEWQELNKVQLPQALVRLLLATERPPAARLSAWFLWATRSPAAAGSPLAEFAAHVLPRDSASCLRLIPTEEARLPPDAMPTLSNMRKQVSAAVEELQAAGAVDGFSLDDLWWAFDMVISRSFSVSVTDPNTGNPTPLAAYVPWACLINHSPNPNAVFAADLSPDRREFVVVPRLRYTPIESGFEVCISYGGGLDGRSTLLKYGFVSTGNVNDRLDLPPGMAEAAARLKQQAMISAAEAISERRATAAAEASGGAVTSPSSSANLTAAEKERNLVYCALASVLEAAGDWQAARDAEEAAGQAPPATKGFSGGPAPALIKWAKAQAEAYAAPTGPAPPPPAPDAPLPCRPPAEAEAPAGEDLSAAINVLRSERRRIALAIVDLVEEYRKQNTAA</sequence>
<organism evidence="3 4">
    <name type="scientific">Chlamydomonas reinhardtii</name>
    <name type="common">Chlamydomonas smithii</name>
    <dbReference type="NCBI Taxonomy" id="3055"/>
    <lineage>
        <taxon>Eukaryota</taxon>
        <taxon>Viridiplantae</taxon>
        <taxon>Chlorophyta</taxon>
        <taxon>core chlorophytes</taxon>
        <taxon>Chlorophyceae</taxon>
        <taxon>CS clade</taxon>
        <taxon>Chlamydomonadales</taxon>
        <taxon>Chlamydomonadaceae</taxon>
        <taxon>Chlamydomonas</taxon>
    </lineage>
</organism>
<dbReference type="InterPro" id="IPR001214">
    <property type="entry name" value="SET_dom"/>
</dbReference>
<dbReference type="GO" id="GO:0016279">
    <property type="term" value="F:protein-lysine N-methyltransferase activity"/>
    <property type="evidence" value="ECO:0000318"/>
    <property type="project" value="GO_Central"/>
</dbReference>
<dbReference type="InParanoid" id="A0A2K3DGZ7"/>
<dbReference type="InterPro" id="IPR046341">
    <property type="entry name" value="SET_dom_sf"/>
</dbReference>
<dbReference type="ExpressionAtlas" id="A0A2K3DGZ7">
    <property type="expression patterns" value="baseline"/>
</dbReference>
<dbReference type="STRING" id="3055.A0A2K3DGZ7"/>
<dbReference type="FunFam" id="3.90.1410.10:FF:000062">
    <property type="entry name" value="Predicted protein"/>
    <property type="match status" value="1"/>
</dbReference>
<keyword evidence="4" id="KW-1185">Reference proteome</keyword>
<dbReference type="PaxDb" id="3055-EDP01012"/>
<evidence type="ECO:0000313" key="4">
    <source>
        <dbReference type="Proteomes" id="UP000006906"/>
    </source>
</evidence>
<evidence type="ECO:0000313" key="3">
    <source>
        <dbReference type="EMBL" id="PNW79805.1"/>
    </source>
</evidence>
<dbReference type="Proteomes" id="UP000006906">
    <property type="component" value="Chromosome 8"/>
</dbReference>
<dbReference type="OrthoDB" id="535671at2759"/>
<dbReference type="InterPro" id="IPR050600">
    <property type="entry name" value="SETD3_SETD6_MTase"/>
</dbReference>
<feature type="domain" description="SET" evidence="2">
    <location>
        <begin position="155"/>
        <end position="329"/>
    </location>
</feature>